<accession>A0A6M5Z4T2</accession>
<feature type="region of interest" description="Disordered" evidence="1">
    <location>
        <begin position="95"/>
        <end position="140"/>
    </location>
</feature>
<sequence length="332" mass="34606">MTTLTCPKCRQQLPEDALDAGQCPLCGFPLDGPVVLAAAPTASGCGKWRPVTEVVATLLFAAAVAYWFLGRSEPTRSPHAPEVAALGPSEVERQVAPFPHEPPPQTIPTTQTPAEPRPDKPRDPDPTPVQPVVEVPKKDGPRPIRVVMKVDPKITPLRHFDSPDDTAALPDLNSGDRVALTGRVRVLRLGSVNGTGRLDASGLVADEVIITGDLNGEAQVQVAAPNGQVTVGGYVTGASKLTIVAPGGVVRMAATGRVTDTATVTATAKRFEANGPLSGNAKVRVTLSARGSLKLVRAEESATVSYKRAADTDPPPTIDKGELRGAAKVDGS</sequence>
<dbReference type="KEGG" id="ftj:FTUN_8142"/>
<organism evidence="2 3">
    <name type="scientific">Frigoriglobus tundricola</name>
    <dbReference type="NCBI Taxonomy" id="2774151"/>
    <lineage>
        <taxon>Bacteria</taxon>
        <taxon>Pseudomonadati</taxon>
        <taxon>Planctomycetota</taxon>
        <taxon>Planctomycetia</taxon>
        <taxon>Gemmatales</taxon>
        <taxon>Gemmataceae</taxon>
        <taxon>Frigoriglobus</taxon>
    </lineage>
</organism>
<evidence type="ECO:0000313" key="2">
    <source>
        <dbReference type="EMBL" id="QJX00512.1"/>
    </source>
</evidence>
<evidence type="ECO:0000313" key="3">
    <source>
        <dbReference type="Proteomes" id="UP000503447"/>
    </source>
</evidence>
<dbReference type="Proteomes" id="UP000503447">
    <property type="component" value="Chromosome"/>
</dbReference>
<name>A0A6M5Z4T2_9BACT</name>
<feature type="compositionally biased region" description="Basic and acidic residues" evidence="1">
    <location>
        <begin position="116"/>
        <end position="125"/>
    </location>
</feature>
<feature type="region of interest" description="Disordered" evidence="1">
    <location>
        <begin position="306"/>
        <end position="332"/>
    </location>
</feature>
<dbReference type="AlphaFoldDB" id="A0A6M5Z4T2"/>
<feature type="compositionally biased region" description="Basic and acidic residues" evidence="1">
    <location>
        <begin position="319"/>
        <end position="332"/>
    </location>
</feature>
<protein>
    <submittedName>
        <fullName evidence="2">Uncharacterized protein</fullName>
    </submittedName>
</protein>
<proteinExistence type="predicted"/>
<gene>
    <name evidence="2" type="ORF">FTUN_8142</name>
</gene>
<dbReference type="EMBL" id="CP053452">
    <property type="protein sequence ID" value="QJX00512.1"/>
    <property type="molecule type" value="Genomic_DNA"/>
</dbReference>
<keyword evidence="3" id="KW-1185">Reference proteome</keyword>
<evidence type="ECO:0000256" key="1">
    <source>
        <dbReference type="SAM" id="MobiDB-lite"/>
    </source>
</evidence>
<reference evidence="3" key="1">
    <citation type="submission" date="2020-05" db="EMBL/GenBank/DDBJ databases">
        <title>Frigoriglobus tundricola gen. nov., sp. nov., a psychrotolerant cellulolytic planctomycete of the family Gemmataceae with two divergent copies of 16S rRNA gene.</title>
        <authorList>
            <person name="Kulichevskaya I.S."/>
            <person name="Ivanova A.A."/>
            <person name="Naumoff D.G."/>
            <person name="Beletsky A.V."/>
            <person name="Rijpstra W.I.C."/>
            <person name="Sinninghe Damste J.S."/>
            <person name="Mardanov A.V."/>
            <person name="Ravin N.V."/>
            <person name="Dedysh S.N."/>
        </authorList>
    </citation>
    <scope>NUCLEOTIDE SEQUENCE [LARGE SCALE GENOMIC DNA]</scope>
    <source>
        <strain evidence="3">PL17</strain>
    </source>
</reference>
<dbReference type="RefSeq" id="WP_171475243.1">
    <property type="nucleotide sequence ID" value="NZ_CP053452.2"/>
</dbReference>